<proteinExistence type="predicted"/>
<dbReference type="Gene3D" id="1.10.260.40">
    <property type="entry name" value="lambda repressor-like DNA-binding domains"/>
    <property type="match status" value="1"/>
</dbReference>
<protein>
    <recommendedName>
        <fullName evidence="1">HTH cro/C1-type domain-containing protein</fullName>
    </recommendedName>
</protein>
<dbReference type="GO" id="GO:0003677">
    <property type="term" value="F:DNA binding"/>
    <property type="evidence" value="ECO:0007669"/>
    <property type="project" value="InterPro"/>
</dbReference>
<dbReference type="Proteomes" id="UP000199459">
    <property type="component" value="Unassembled WGS sequence"/>
</dbReference>
<evidence type="ECO:0000259" key="1">
    <source>
        <dbReference type="PROSITE" id="PS50943"/>
    </source>
</evidence>
<feature type="domain" description="HTH cro/C1-type" evidence="1">
    <location>
        <begin position="37"/>
        <end position="75"/>
    </location>
</feature>
<accession>A0A1H8IXB3</accession>
<dbReference type="EMBL" id="FOCP01000044">
    <property type="protein sequence ID" value="SEN73111.1"/>
    <property type="molecule type" value="Genomic_DNA"/>
</dbReference>
<dbReference type="AlphaFoldDB" id="A0A1H8IXB3"/>
<dbReference type="PROSITE" id="PS50943">
    <property type="entry name" value="HTH_CROC1"/>
    <property type="match status" value="1"/>
</dbReference>
<dbReference type="CDD" id="cd00093">
    <property type="entry name" value="HTH_XRE"/>
    <property type="match status" value="1"/>
</dbReference>
<dbReference type="SUPFAM" id="SSF47413">
    <property type="entry name" value="lambda repressor-like DNA-binding domains"/>
    <property type="match status" value="1"/>
</dbReference>
<name>A0A1H8IXB3_9PROT</name>
<dbReference type="InterPro" id="IPR010982">
    <property type="entry name" value="Lambda_DNA-bd_dom_sf"/>
</dbReference>
<organism evidence="2 3">
    <name type="scientific">Nitrosomonas marina</name>
    <dbReference type="NCBI Taxonomy" id="917"/>
    <lineage>
        <taxon>Bacteria</taxon>
        <taxon>Pseudomonadati</taxon>
        <taxon>Pseudomonadota</taxon>
        <taxon>Betaproteobacteria</taxon>
        <taxon>Nitrosomonadales</taxon>
        <taxon>Nitrosomonadaceae</taxon>
        <taxon>Nitrosomonas</taxon>
    </lineage>
</organism>
<gene>
    <name evidence="2" type="ORF">SAMN05216325_1442</name>
</gene>
<evidence type="ECO:0000313" key="3">
    <source>
        <dbReference type="Proteomes" id="UP000199459"/>
    </source>
</evidence>
<sequence length="146" mass="16862">MIYRMSDKEKALFSKRLKELCDEKNLPEYGRQTLLRKKFGVSQEAVRKWLDGESIPKHSHKVALCDYFGVNFEWLSTGRGIKYQELNKAEKTLKMLGIDPDKLDLDQVESIKILMEIPKENRKQAKRVIETFAKPDNDGEEQGSGG</sequence>
<dbReference type="InterPro" id="IPR001387">
    <property type="entry name" value="Cro/C1-type_HTH"/>
</dbReference>
<reference evidence="2 3" key="1">
    <citation type="submission" date="2016-10" db="EMBL/GenBank/DDBJ databases">
        <authorList>
            <person name="de Groot N.N."/>
        </authorList>
    </citation>
    <scope>NUCLEOTIDE SEQUENCE [LARGE SCALE GENOMIC DNA]</scope>
    <source>
        <strain evidence="2 3">Nm22</strain>
    </source>
</reference>
<evidence type="ECO:0000313" key="2">
    <source>
        <dbReference type="EMBL" id="SEN73111.1"/>
    </source>
</evidence>